<evidence type="ECO:0000313" key="2">
    <source>
        <dbReference type="Proteomes" id="UP000295499"/>
    </source>
</evidence>
<comment type="caution">
    <text evidence="1">The sequence shown here is derived from an EMBL/GenBank/DDBJ whole genome shotgun (WGS) entry which is preliminary data.</text>
</comment>
<dbReference type="EMBL" id="SNWM01000003">
    <property type="protein sequence ID" value="TDO21339.1"/>
    <property type="molecule type" value="Genomic_DNA"/>
</dbReference>
<evidence type="ECO:0000313" key="1">
    <source>
        <dbReference type="EMBL" id="TDO21339.1"/>
    </source>
</evidence>
<proteinExistence type="predicted"/>
<keyword evidence="2" id="KW-1185">Reference proteome</keyword>
<name>A0A4V3C3A6_9SPHI</name>
<organism evidence="1 2">
    <name type="scientific">Pedobacter duraquae</name>
    <dbReference type="NCBI Taxonomy" id="425511"/>
    <lineage>
        <taxon>Bacteria</taxon>
        <taxon>Pseudomonadati</taxon>
        <taxon>Bacteroidota</taxon>
        <taxon>Sphingobacteriia</taxon>
        <taxon>Sphingobacteriales</taxon>
        <taxon>Sphingobacteriaceae</taxon>
        <taxon>Pedobacter</taxon>
    </lineage>
</organism>
<sequence>MQLQTFDIFTINADAYYTSLEPAVNTDIANIKDILLTDAALEDKTIAIFEKHYIFNDFEIQDVDKGIITKDLDDKIAASLIGNSFIATGLTNGITEIWYDLEVKSGLLSVHQTVQYPQQSVKGALKGSLMRLQFHFQQSDATLIGPIALQEKERIIARIKANNDDLKMYFESRKVLFQAQIKLKIQDQVARNKRQEEERNHF</sequence>
<protein>
    <submittedName>
        <fullName evidence="1">Uncharacterized protein</fullName>
    </submittedName>
</protein>
<dbReference type="Proteomes" id="UP000295499">
    <property type="component" value="Unassembled WGS sequence"/>
</dbReference>
<dbReference type="RefSeq" id="WP_133555767.1">
    <property type="nucleotide sequence ID" value="NZ_SNWM01000003.1"/>
</dbReference>
<accession>A0A4V3C3A6</accession>
<dbReference type="AlphaFoldDB" id="A0A4V3C3A6"/>
<gene>
    <name evidence="1" type="ORF">CLV32_2444</name>
</gene>
<reference evidence="1 2" key="1">
    <citation type="submission" date="2019-03" db="EMBL/GenBank/DDBJ databases">
        <title>Genomic Encyclopedia of Archaeal and Bacterial Type Strains, Phase II (KMG-II): from individual species to whole genera.</title>
        <authorList>
            <person name="Goeker M."/>
        </authorList>
    </citation>
    <scope>NUCLEOTIDE SEQUENCE [LARGE SCALE GENOMIC DNA]</scope>
    <source>
        <strain evidence="1 2">DSM 19034</strain>
    </source>
</reference>